<evidence type="ECO:0000313" key="1">
    <source>
        <dbReference type="EMBL" id="WRL62305.1"/>
    </source>
</evidence>
<organism evidence="1 2">
    <name type="scientific">Blastococcus brunescens</name>
    <dbReference type="NCBI Taxonomy" id="1564165"/>
    <lineage>
        <taxon>Bacteria</taxon>
        <taxon>Bacillati</taxon>
        <taxon>Actinomycetota</taxon>
        <taxon>Actinomycetes</taxon>
        <taxon>Geodermatophilales</taxon>
        <taxon>Geodermatophilaceae</taxon>
        <taxon>Blastococcus</taxon>
    </lineage>
</organism>
<dbReference type="InterPro" id="IPR029016">
    <property type="entry name" value="GAF-like_dom_sf"/>
</dbReference>
<reference evidence="1 2" key="1">
    <citation type="submission" date="2023-12" db="EMBL/GenBank/DDBJ databases">
        <title>Blastococcus brunescens sp. nov., an actonobacterium isolated from sandstone collected in sahara desert.</title>
        <authorList>
            <person name="Gtari M."/>
            <person name="Ghodhbane F."/>
        </authorList>
    </citation>
    <scope>NUCLEOTIDE SEQUENCE [LARGE SCALE GENOMIC DNA]</scope>
    <source>
        <strain evidence="1 2">BMG 8361</strain>
    </source>
</reference>
<keyword evidence="2" id="KW-1185">Reference proteome</keyword>
<dbReference type="EMBL" id="CP141261">
    <property type="protein sequence ID" value="WRL62305.1"/>
    <property type="molecule type" value="Genomic_DNA"/>
</dbReference>
<dbReference type="Gene3D" id="3.30.450.40">
    <property type="match status" value="1"/>
</dbReference>
<dbReference type="Proteomes" id="UP001324287">
    <property type="component" value="Chromosome"/>
</dbReference>
<dbReference type="RefSeq" id="WP_324273660.1">
    <property type="nucleotide sequence ID" value="NZ_CP141261.1"/>
</dbReference>
<sequence length="168" mass="18113">MDLDDRMRASQPAVADAMAEDGLSALVTVPVSADSRRLGALVLGLGGRQDDGLISLDEPGSPRATDPAEIDLLWTLGRQAGQALERARLYEETARQAERSAFLLEAARLLAGAADLPETVERLAALAVEHLADLCVIDLVSEHGMVRPAARHRDPRLQHLADEVRVRP</sequence>
<evidence type="ECO:0000313" key="2">
    <source>
        <dbReference type="Proteomes" id="UP001324287"/>
    </source>
</evidence>
<gene>
    <name evidence="1" type="ORF">U6N30_20015</name>
</gene>
<accession>A0ABZ1AZR4</accession>
<name>A0ABZ1AZR4_9ACTN</name>
<evidence type="ECO:0008006" key="3">
    <source>
        <dbReference type="Google" id="ProtNLM"/>
    </source>
</evidence>
<protein>
    <recommendedName>
        <fullName evidence="3">GAF domain-containing protein</fullName>
    </recommendedName>
</protein>
<proteinExistence type="predicted"/>
<dbReference type="SUPFAM" id="SSF55781">
    <property type="entry name" value="GAF domain-like"/>
    <property type="match status" value="2"/>
</dbReference>